<accession>A0A8J3BQM6</accession>
<feature type="signal peptide" evidence="1">
    <location>
        <begin position="1"/>
        <end position="21"/>
    </location>
</feature>
<proteinExistence type="predicted"/>
<feature type="chain" id="PRO_5035275381" description="Secreted protein (Por secretion system target)" evidence="1">
    <location>
        <begin position="22"/>
        <end position="191"/>
    </location>
</feature>
<reference evidence="2" key="1">
    <citation type="journal article" date="2014" name="Int. J. Syst. Evol. Microbiol.">
        <title>Complete genome sequence of Corynebacterium casei LMG S-19264T (=DSM 44701T), isolated from a smear-ripened cheese.</title>
        <authorList>
            <consortium name="US DOE Joint Genome Institute (JGI-PGF)"/>
            <person name="Walter F."/>
            <person name="Albersmeier A."/>
            <person name="Kalinowski J."/>
            <person name="Ruckert C."/>
        </authorList>
    </citation>
    <scope>NUCLEOTIDE SEQUENCE</scope>
    <source>
        <strain evidence="2">JCM 12862</strain>
    </source>
</reference>
<comment type="caution">
    <text evidence="2">The sequence shown here is derived from an EMBL/GenBank/DDBJ whole genome shotgun (WGS) entry which is preliminary data.</text>
</comment>
<protein>
    <recommendedName>
        <fullName evidence="4">Secreted protein (Por secretion system target)</fullName>
    </recommendedName>
</protein>
<dbReference type="EMBL" id="BMNR01000006">
    <property type="protein sequence ID" value="GGK31178.1"/>
    <property type="molecule type" value="Genomic_DNA"/>
</dbReference>
<organism evidence="2 3">
    <name type="scientific">Yeosuana aromativorans</name>
    <dbReference type="NCBI Taxonomy" id="288019"/>
    <lineage>
        <taxon>Bacteria</taxon>
        <taxon>Pseudomonadati</taxon>
        <taxon>Bacteroidota</taxon>
        <taxon>Flavobacteriia</taxon>
        <taxon>Flavobacteriales</taxon>
        <taxon>Flavobacteriaceae</taxon>
        <taxon>Yeosuana</taxon>
    </lineage>
</organism>
<name>A0A8J3BQM6_9FLAO</name>
<gene>
    <name evidence="2" type="ORF">GCM10007962_27010</name>
</gene>
<evidence type="ECO:0000313" key="3">
    <source>
        <dbReference type="Proteomes" id="UP000612329"/>
    </source>
</evidence>
<dbReference type="AlphaFoldDB" id="A0A8J3BQM6"/>
<evidence type="ECO:0000313" key="2">
    <source>
        <dbReference type="EMBL" id="GGK31178.1"/>
    </source>
</evidence>
<evidence type="ECO:0008006" key="4">
    <source>
        <dbReference type="Google" id="ProtNLM"/>
    </source>
</evidence>
<dbReference type="RefSeq" id="WP_188654045.1">
    <property type="nucleotide sequence ID" value="NZ_BMNR01000006.1"/>
</dbReference>
<reference evidence="2" key="2">
    <citation type="submission" date="2020-09" db="EMBL/GenBank/DDBJ databases">
        <authorList>
            <person name="Sun Q."/>
            <person name="Ohkuma M."/>
        </authorList>
    </citation>
    <scope>NUCLEOTIDE SEQUENCE</scope>
    <source>
        <strain evidence="2">JCM 12862</strain>
    </source>
</reference>
<dbReference type="Proteomes" id="UP000612329">
    <property type="component" value="Unassembled WGS sequence"/>
</dbReference>
<keyword evidence="3" id="KW-1185">Reference proteome</keyword>
<keyword evidence="1" id="KW-0732">Signal</keyword>
<sequence>MKNKKTYIIALAMLTTIVSNASGNLTSDPVNNINKTTITLNNVKQGNQLLIKDSHGVIIYKETIKTNGTYSKGFDLTALPDGHYFFELEKDIEIKSIPFKVDAKNVILNNEESTIFKPFVTLKNDCIYLTKLALNNEPLNVKIYNESEELLYSEEIKNTKTIEKAYKLSSKGNYKIVLSSNGRAYYEYIKL</sequence>
<evidence type="ECO:0000256" key="1">
    <source>
        <dbReference type="SAM" id="SignalP"/>
    </source>
</evidence>